<feature type="transmembrane region" description="Helical" evidence="4">
    <location>
        <begin position="291"/>
        <end position="308"/>
    </location>
</feature>
<keyword evidence="4" id="KW-1133">Transmembrane helix</keyword>
<dbReference type="InterPro" id="IPR036259">
    <property type="entry name" value="MFS_trans_sf"/>
</dbReference>
<dbReference type="InterPro" id="IPR050327">
    <property type="entry name" value="Proton-linked_MCT"/>
</dbReference>
<evidence type="ECO:0000256" key="4">
    <source>
        <dbReference type="SAM" id="Phobius"/>
    </source>
</evidence>
<feature type="transmembrane region" description="Helical" evidence="4">
    <location>
        <begin position="346"/>
        <end position="367"/>
    </location>
</feature>
<dbReference type="Proteomes" id="UP000286134">
    <property type="component" value="Unassembled WGS sequence"/>
</dbReference>
<accession>A0A420I4E2</accession>
<dbReference type="InterPro" id="IPR011701">
    <property type="entry name" value="MFS"/>
</dbReference>
<dbReference type="GO" id="GO:0022857">
    <property type="term" value="F:transmembrane transporter activity"/>
    <property type="evidence" value="ECO:0007669"/>
    <property type="project" value="InterPro"/>
</dbReference>
<dbReference type="OrthoDB" id="6509908at2759"/>
<feature type="transmembrane region" description="Helical" evidence="4">
    <location>
        <begin position="379"/>
        <end position="400"/>
    </location>
</feature>
<feature type="transmembrane region" description="Helical" evidence="4">
    <location>
        <begin position="94"/>
        <end position="116"/>
    </location>
</feature>
<dbReference type="PANTHER" id="PTHR11360">
    <property type="entry name" value="MONOCARBOXYLATE TRANSPORTER"/>
    <property type="match status" value="1"/>
</dbReference>
<comment type="caution">
    <text evidence="5">The sequence shown here is derived from an EMBL/GenBank/DDBJ whole genome shotgun (WGS) entry which is preliminary data.</text>
</comment>
<evidence type="ECO:0000313" key="5">
    <source>
        <dbReference type="EMBL" id="RKF64578.1"/>
    </source>
</evidence>
<feature type="transmembrane region" description="Helical" evidence="4">
    <location>
        <begin position="253"/>
        <end position="279"/>
    </location>
</feature>
<name>A0A420I4E2_9PEZI</name>
<comment type="subcellular location">
    <subcellularLocation>
        <location evidence="1">Membrane</location>
        <topology evidence="1">Multi-pass membrane protein</topology>
    </subcellularLocation>
</comment>
<dbReference type="AlphaFoldDB" id="A0A420I4E2"/>
<feature type="compositionally biased region" description="Basic and acidic residues" evidence="3">
    <location>
        <begin position="1"/>
        <end position="19"/>
    </location>
</feature>
<evidence type="ECO:0000256" key="2">
    <source>
        <dbReference type="ARBA" id="ARBA00006727"/>
    </source>
</evidence>
<protein>
    <submittedName>
        <fullName evidence="5">Fujikurins efflux protein</fullName>
    </submittedName>
</protein>
<feature type="region of interest" description="Disordered" evidence="3">
    <location>
        <begin position="1"/>
        <end position="34"/>
    </location>
</feature>
<proteinExistence type="inferred from homology"/>
<feature type="transmembrane region" description="Helical" evidence="4">
    <location>
        <begin position="212"/>
        <end position="232"/>
    </location>
</feature>
<evidence type="ECO:0000256" key="1">
    <source>
        <dbReference type="ARBA" id="ARBA00004141"/>
    </source>
</evidence>
<keyword evidence="4" id="KW-0812">Transmembrane</keyword>
<dbReference type="Gene3D" id="1.20.1250.20">
    <property type="entry name" value="MFS general substrate transporter like domains"/>
    <property type="match status" value="2"/>
</dbReference>
<feature type="transmembrane region" description="Helical" evidence="4">
    <location>
        <begin position="412"/>
        <end position="431"/>
    </location>
</feature>
<dbReference type="EMBL" id="MCFK01001799">
    <property type="protein sequence ID" value="RKF64578.1"/>
    <property type="molecule type" value="Genomic_DNA"/>
</dbReference>
<feature type="transmembrane region" description="Helical" evidence="4">
    <location>
        <begin position="148"/>
        <end position="169"/>
    </location>
</feature>
<dbReference type="Pfam" id="PF07690">
    <property type="entry name" value="MFS_1"/>
    <property type="match status" value="1"/>
</dbReference>
<evidence type="ECO:0000313" key="6">
    <source>
        <dbReference type="Proteomes" id="UP000286134"/>
    </source>
</evidence>
<feature type="transmembrane region" description="Helical" evidence="4">
    <location>
        <begin position="123"/>
        <end position="142"/>
    </location>
</feature>
<dbReference type="STRING" id="212602.A0A420I4E2"/>
<sequence>MEKIPPTRENLVMEHKDRNDDEEDSSSVDNSSDNSFKISDSKFESPPDGGWFAWLQAGLCFLVMLNTWGLINTFGVFQNYYHHTLLPDNDPSSISWIGSLQVFLLFFIGAFSGNLLDMGFFRTLLLSGSILIVLGLLMTSFATSYWQFLFSQGVCIGLGNGLLFCPSLSVVSTYFTSKRSIAIGIGASGSAIGGIIYPALFSNLLPVIGFSWTIRVAALIEFICLAMCSIGLRSRVPPKKSGGLIDFESLKDTSYVLFAWGMFFNLWGVYFAAHYIALYSTTILNLSSKEAMSLLMVLNGVGLIGRIVPNILADLYVGSLNVLIIASVSSGIIIFSWISVFNQNGLYIWAAFYGIVSAAVQSLYPAALSNITKDMSKSGTRMGMVLTFISITALTGAPIAGEFIERQGGKYMYAQIFSGLSLIVGSGFLIGSRMVECKKLEFKI</sequence>
<feature type="transmembrane region" description="Helical" evidence="4">
    <location>
        <begin position="320"/>
        <end position="340"/>
    </location>
</feature>
<evidence type="ECO:0000256" key="3">
    <source>
        <dbReference type="SAM" id="MobiDB-lite"/>
    </source>
</evidence>
<gene>
    <name evidence="5" type="ORF">OnM2_017033</name>
</gene>
<dbReference type="GO" id="GO:0016020">
    <property type="term" value="C:membrane"/>
    <property type="evidence" value="ECO:0007669"/>
    <property type="project" value="UniProtKB-SubCell"/>
</dbReference>
<dbReference type="PANTHER" id="PTHR11360:SF130">
    <property type="entry name" value="MAJOR FACILITATOR SUPERFAMILY (MFS) PROFILE DOMAIN-CONTAINING PROTEIN-RELATED"/>
    <property type="match status" value="1"/>
</dbReference>
<feature type="transmembrane region" description="Helical" evidence="4">
    <location>
        <begin position="51"/>
        <end position="74"/>
    </location>
</feature>
<keyword evidence="4" id="KW-0472">Membrane</keyword>
<dbReference type="SUPFAM" id="SSF103473">
    <property type="entry name" value="MFS general substrate transporter"/>
    <property type="match status" value="1"/>
</dbReference>
<organism evidence="5 6">
    <name type="scientific">Erysiphe neolycopersici</name>
    <dbReference type="NCBI Taxonomy" id="212602"/>
    <lineage>
        <taxon>Eukaryota</taxon>
        <taxon>Fungi</taxon>
        <taxon>Dikarya</taxon>
        <taxon>Ascomycota</taxon>
        <taxon>Pezizomycotina</taxon>
        <taxon>Leotiomycetes</taxon>
        <taxon>Erysiphales</taxon>
        <taxon>Erysiphaceae</taxon>
        <taxon>Erysiphe</taxon>
    </lineage>
</organism>
<comment type="similarity">
    <text evidence="2">Belongs to the major facilitator superfamily. Monocarboxylate porter (TC 2.A.1.13) family.</text>
</comment>
<feature type="transmembrane region" description="Helical" evidence="4">
    <location>
        <begin position="181"/>
        <end position="200"/>
    </location>
</feature>
<reference evidence="5 6" key="1">
    <citation type="journal article" date="2018" name="BMC Genomics">
        <title>Comparative genome analyses reveal sequence features reflecting distinct modes of host-adaptation between dicot and monocot powdery mildew.</title>
        <authorList>
            <person name="Wu Y."/>
            <person name="Ma X."/>
            <person name="Pan Z."/>
            <person name="Kale S.D."/>
            <person name="Song Y."/>
            <person name="King H."/>
            <person name="Zhang Q."/>
            <person name="Presley C."/>
            <person name="Deng X."/>
            <person name="Wei C.I."/>
            <person name="Xiao S."/>
        </authorList>
    </citation>
    <scope>NUCLEOTIDE SEQUENCE [LARGE SCALE GENOMIC DNA]</scope>
    <source>
        <strain evidence="5">UMSG2</strain>
    </source>
</reference>
<keyword evidence="6" id="KW-1185">Reference proteome</keyword>